<accession>A0ABW1CSX8</accession>
<sequence length="211" mass="23373">MSIRGSAREFWSQLDEPWRAAVEMAWESYRHGGVAVGAVLTDGTGNVIGQGRNQRFTSESPRGLLAHAEMEALAVLPARKDRSRDSVLYTTLHPCPMCLGAMVVARIGRFHFGAFDPTWLGIEQMPQLNDEVRRRWPEVTGPFAGPLGEWFAVLPCLNTSGALLRAMEETAPRRAELARAVAHRLGSAADLPETPEQALEQVWDLLIERSQ</sequence>
<evidence type="ECO:0000256" key="2">
    <source>
        <dbReference type="ARBA" id="ARBA00022833"/>
    </source>
</evidence>
<dbReference type="PROSITE" id="PS00903">
    <property type="entry name" value="CYT_DCMP_DEAMINASES_1"/>
    <property type="match status" value="1"/>
</dbReference>
<feature type="domain" description="CMP/dCMP-type deaminase" evidence="3">
    <location>
        <begin position="12"/>
        <end position="123"/>
    </location>
</feature>
<dbReference type="PROSITE" id="PS51747">
    <property type="entry name" value="CYT_DCMP_DEAMINASES_2"/>
    <property type="match status" value="1"/>
</dbReference>
<evidence type="ECO:0000259" key="3">
    <source>
        <dbReference type="PROSITE" id="PS51747"/>
    </source>
</evidence>
<keyword evidence="2" id="KW-0862">Zinc</keyword>
<evidence type="ECO:0000256" key="1">
    <source>
        <dbReference type="ARBA" id="ARBA00022723"/>
    </source>
</evidence>
<keyword evidence="1" id="KW-0479">Metal-binding</keyword>
<proteinExistence type="predicted"/>
<dbReference type="EMBL" id="JBHSPA010000031">
    <property type="protein sequence ID" value="MFC5827643.1"/>
    <property type="molecule type" value="Genomic_DNA"/>
</dbReference>
<evidence type="ECO:0000313" key="4">
    <source>
        <dbReference type="EMBL" id="MFC5827643.1"/>
    </source>
</evidence>
<name>A0ABW1CSX8_9ACTN</name>
<dbReference type="PANTHER" id="PTHR11079">
    <property type="entry name" value="CYTOSINE DEAMINASE FAMILY MEMBER"/>
    <property type="match status" value="1"/>
</dbReference>
<protein>
    <submittedName>
        <fullName evidence="4">Nucleoside deaminase</fullName>
    </submittedName>
</protein>
<gene>
    <name evidence="4" type="ORF">ACFPZ3_27610</name>
</gene>
<dbReference type="CDD" id="cd01285">
    <property type="entry name" value="nucleoside_deaminase"/>
    <property type="match status" value="1"/>
</dbReference>
<dbReference type="InterPro" id="IPR016193">
    <property type="entry name" value="Cytidine_deaminase-like"/>
</dbReference>
<dbReference type="Gene3D" id="3.40.140.10">
    <property type="entry name" value="Cytidine Deaminase, domain 2"/>
    <property type="match status" value="1"/>
</dbReference>
<dbReference type="RefSeq" id="WP_379517147.1">
    <property type="nucleotide sequence ID" value="NZ_JBHSPA010000031.1"/>
</dbReference>
<evidence type="ECO:0000313" key="5">
    <source>
        <dbReference type="Proteomes" id="UP001596058"/>
    </source>
</evidence>
<dbReference type="Proteomes" id="UP001596058">
    <property type="component" value="Unassembled WGS sequence"/>
</dbReference>
<reference evidence="5" key="1">
    <citation type="journal article" date="2019" name="Int. J. Syst. Evol. Microbiol.">
        <title>The Global Catalogue of Microorganisms (GCM) 10K type strain sequencing project: providing services to taxonomists for standard genome sequencing and annotation.</title>
        <authorList>
            <consortium name="The Broad Institute Genomics Platform"/>
            <consortium name="The Broad Institute Genome Sequencing Center for Infectious Disease"/>
            <person name="Wu L."/>
            <person name="Ma J."/>
        </authorList>
    </citation>
    <scope>NUCLEOTIDE SEQUENCE [LARGE SCALE GENOMIC DNA]</scope>
    <source>
        <strain evidence="5">CCUG 53903</strain>
    </source>
</reference>
<dbReference type="PANTHER" id="PTHR11079:SF162">
    <property type="entry name" value="RIBOFLAVIN BIOSYNTHESIS PROTEIN PYRD, CHLOROPLASTIC"/>
    <property type="match status" value="1"/>
</dbReference>
<comment type="caution">
    <text evidence="4">The sequence shown here is derived from an EMBL/GenBank/DDBJ whole genome shotgun (WGS) entry which is preliminary data.</text>
</comment>
<organism evidence="4 5">
    <name type="scientific">Nonomuraea insulae</name>
    <dbReference type="NCBI Taxonomy" id="1616787"/>
    <lineage>
        <taxon>Bacteria</taxon>
        <taxon>Bacillati</taxon>
        <taxon>Actinomycetota</taxon>
        <taxon>Actinomycetes</taxon>
        <taxon>Streptosporangiales</taxon>
        <taxon>Streptosporangiaceae</taxon>
        <taxon>Nonomuraea</taxon>
    </lineage>
</organism>
<dbReference type="InterPro" id="IPR002125">
    <property type="entry name" value="CMP_dCMP_dom"/>
</dbReference>
<dbReference type="Pfam" id="PF00383">
    <property type="entry name" value="dCMP_cyt_deam_1"/>
    <property type="match status" value="1"/>
</dbReference>
<dbReference type="InterPro" id="IPR016192">
    <property type="entry name" value="APOBEC/CMP_deaminase_Zn-bd"/>
</dbReference>
<keyword evidence="5" id="KW-1185">Reference proteome</keyword>
<dbReference type="SUPFAM" id="SSF53927">
    <property type="entry name" value="Cytidine deaminase-like"/>
    <property type="match status" value="1"/>
</dbReference>